<keyword evidence="7" id="KW-0443">Lipid metabolism</keyword>
<sequence length="406" mass="46798">MLDKVYIHIKNHINIRLQFVKIGIAIIFKVCDIMSTLEDVFIPSIGLPNKRPVTCTSQCSTSSSSYNSWQDFSDSGSDHIEINGDDNDIYDSKEPLLLVPANDRLSKTLCALKGIKIDLKNAILVRSKNNDKKKKESSLLYPDDKLKCFIAIIMLILAAFCNDLTLSFVHEKVPHSKPLPDIIFDNTQYNGNYLKYSEYLMLTLFIIMWGVILCHQHRFIIIRRVGTIGSLLYYGRCITMLVTQLPVADSNYKCSPKLDIQDKTFYNIFMRALSIFSGAGLTINNKLPLCGDYIYSGHTIVFVITCLFITEYSPKRWRLLHLSSIIIAIIGVSLLLISRGHYTIDVVISYWITTRIFWEYHTLAANPTLRNNTSRHNHMRKFLWFPLCRFMENSMQKPIPNKYFFD</sequence>
<dbReference type="OrthoDB" id="422827at2759"/>
<evidence type="ECO:0000256" key="9">
    <source>
        <dbReference type="SAM" id="Phobius"/>
    </source>
</evidence>
<feature type="domain" description="Sphingomyelin synthase-like" evidence="10">
    <location>
        <begin position="290"/>
        <end position="362"/>
    </location>
</feature>
<evidence type="ECO:0000256" key="4">
    <source>
        <dbReference type="ARBA" id="ARBA00022692"/>
    </source>
</evidence>
<keyword evidence="8 9" id="KW-0472">Membrane</keyword>
<keyword evidence="12" id="KW-1185">Reference proteome</keyword>
<keyword evidence="6 9" id="KW-1133">Transmembrane helix</keyword>
<proteinExistence type="inferred from homology"/>
<dbReference type="PANTHER" id="PTHR21290:SF27">
    <property type="entry name" value="PHOSPHATIDYLCHOLINE:CERAMIDE CHOLINEPHOSPHOTRANSFERASE 1"/>
    <property type="match status" value="1"/>
</dbReference>
<dbReference type="GO" id="GO:0046513">
    <property type="term" value="P:ceramide biosynthetic process"/>
    <property type="evidence" value="ECO:0007669"/>
    <property type="project" value="TreeGrafter"/>
</dbReference>
<reference evidence="11" key="2">
    <citation type="submission" date="2014-09" db="EMBL/GenBank/DDBJ databases">
        <authorList>
            <person name="Aslett A.Martin."/>
        </authorList>
    </citation>
    <scope>NUCLEOTIDE SEQUENCE</scope>
    <source>
        <strain evidence="11">ED321 Heterogonic</strain>
    </source>
</reference>
<evidence type="ECO:0000313" key="12">
    <source>
        <dbReference type="Proteomes" id="UP000035682"/>
    </source>
</evidence>
<comment type="subcellular location">
    <subcellularLocation>
        <location evidence="1">Membrane</location>
        <topology evidence="1">Multi-pass membrane protein</topology>
    </subcellularLocation>
</comment>
<evidence type="ECO:0000256" key="8">
    <source>
        <dbReference type="ARBA" id="ARBA00023136"/>
    </source>
</evidence>
<evidence type="ECO:0000256" key="5">
    <source>
        <dbReference type="ARBA" id="ARBA00022919"/>
    </source>
</evidence>
<dbReference type="RefSeq" id="XP_024499882.1">
    <property type="nucleotide sequence ID" value="XM_024645617.1"/>
</dbReference>
<dbReference type="Proteomes" id="UP000035682">
    <property type="component" value="Unplaced"/>
</dbReference>
<reference evidence="13" key="3">
    <citation type="submission" date="2020-12" db="UniProtKB">
        <authorList>
            <consortium name="WormBaseParasite"/>
        </authorList>
    </citation>
    <scope>IDENTIFICATION</scope>
</reference>
<dbReference type="GO" id="GO:0005886">
    <property type="term" value="C:plasma membrane"/>
    <property type="evidence" value="ECO:0007669"/>
    <property type="project" value="TreeGrafter"/>
</dbReference>
<dbReference type="Pfam" id="PF14360">
    <property type="entry name" value="PAP2_C"/>
    <property type="match status" value="1"/>
</dbReference>
<dbReference type="OMA" id="WCMATED"/>
<dbReference type="WBParaSite" id="SRAE_X000240600.1">
    <property type="protein sequence ID" value="SRAE_X000240600.1"/>
    <property type="gene ID" value="WBGene00267992"/>
</dbReference>
<comment type="similarity">
    <text evidence="2">Belongs to the sphingomyelin synthase family.</text>
</comment>
<name>A0A090MR66_STRRB</name>
<evidence type="ECO:0000256" key="3">
    <source>
        <dbReference type="ARBA" id="ARBA00022679"/>
    </source>
</evidence>
<dbReference type="GO" id="GO:0006686">
    <property type="term" value="P:sphingomyelin biosynthetic process"/>
    <property type="evidence" value="ECO:0007669"/>
    <property type="project" value="TreeGrafter"/>
</dbReference>
<dbReference type="GO" id="GO:0000139">
    <property type="term" value="C:Golgi membrane"/>
    <property type="evidence" value="ECO:0007669"/>
    <property type="project" value="TreeGrafter"/>
</dbReference>
<evidence type="ECO:0000313" key="14">
    <source>
        <dbReference type="WormBase" id="SRAE_X000240600"/>
    </source>
</evidence>
<dbReference type="WormBase" id="SRAE_X000240600">
    <property type="protein sequence ID" value="SRP07408"/>
    <property type="gene ID" value="WBGene00267992"/>
</dbReference>
<dbReference type="GO" id="GO:0047493">
    <property type="term" value="F:ceramide cholinephosphotransferase activity"/>
    <property type="evidence" value="ECO:0007669"/>
    <property type="project" value="TreeGrafter"/>
</dbReference>
<protein>
    <submittedName>
        <fullName evidence="11 13">Sphingomyelin synthase-like domain-containing protein</fullName>
    </submittedName>
</protein>
<evidence type="ECO:0000313" key="11">
    <source>
        <dbReference type="EMBL" id="CEF60673.1"/>
    </source>
</evidence>
<dbReference type="CTD" id="36385486"/>
<keyword evidence="4 9" id="KW-0812">Transmembrane</keyword>
<feature type="transmembrane region" description="Helical" evidence="9">
    <location>
        <begin position="295"/>
        <end position="312"/>
    </location>
</feature>
<feature type="transmembrane region" description="Helical" evidence="9">
    <location>
        <begin position="196"/>
        <end position="214"/>
    </location>
</feature>
<dbReference type="GO" id="GO:0005789">
    <property type="term" value="C:endoplasmic reticulum membrane"/>
    <property type="evidence" value="ECO:0007669"/>
    <property type="project" value="TreeGrafter"/>
</dbReference>
<dbReference type="EMBL" id="LN609400">
    <property type="protein sequence ID" value="CEF60673.1"/>
    <property type="molecule type" value="Genomic_DNA"/>
</dbReference>
<evidence type="ECO:0000256" key="2">
    <source>
        <dbReference type="ARBA" id="ARBA00005441"/>
    </source>
</evidence>
<dbReference type="InterPro" id="IPR045221">
    <property type="entry name" value="Sphingomyelin_synth-like"/>
</dbReference>
<keyword evidence="3" id="KW-0808">Transferase</keyword>
<gene>
    <name evidence="11 13 14" type="ORF">SRAE_X000240600</name>
</gene>
<keyword evidence="5" id="KW-0746">Sphingolipid metabolism</keyword>
<organism evidence="11">
    <name type="scientific">Strongyloides ratti</name>
    <name type="common">Parasitic roundworm</name>
    <dbReference type="NCBI Taxonomy" id="34506"/>
    <lineage>
        <taxon>Eukaryota</taxon>
        <taxon>Metazoa</taxon>
        <taxon>Ecdysozoa</taxon>
        <taxon>Nematoda</taxon>
        <taxon>Chromadorea</taxon>
        <taxon>Rhabditida</taxon>
        <taxon>Tylenchina</taxon>
        <taxon>Panagrolaimomorpha</taxon>
        <taxon>Strongyloidoidea</taxon>
        <taxon>Strongyloididae</taxon>
        <taxon>Strongyloides</taxon>
    </lineage>
</organism>
<feature type="transmembrane region" description="Helical" evidence="9">
    <location>
        <begin position="319"/>
        <end position="337"/>
    </location>
</feature>
<evidence type="ECO:0000256" key="7">
    <source>
        <dbReference type="ARBA" id="ARBA00023098"/>
    </source>
</evidence>
<evidence type="ECO:0000259" key="10">
    <source>
        <dbReference type="Pfam" id="PF14360"/>
    </source>
</evidence>
<evidence type="ECO:0000313" key="13">
    <source>
        <dbReference type="WBParaSite" id="SRAE_X000240600.1"/>
    </source>
</evidence>
<dbReference type="GO" id="GO:0033188">
    <property type="term" value="F:sphingomyelin synthase activity"/>
    <property type="evidence" value="ECO:0007669"/>
    <property type="project" value="TreeGrafter"/>
</dbReference>
<dbReference type="AlphaFoldDB" id="A0A090MR66"/>
<evidence type="ECO:0000256" key="1">
    <source>
        <dbReference type="ARBA" id="ARBA00004141"/>
    </source>
</evidence>
<accession>A0A090MR66</accession>
<feature type="transmembrane region" description="Helical" evidence="9">
    <location>
        <begin position="148"/>
        <end position="169"/>
    </location>
</feature>
<evidence type="ECO:0000256" key="6">
    <source>
        <dbReference type="ARBA" id="ARBA00022989"/>
    </source>
</evidence>
<reference evidence="12" key="1">
    <citation type="submission" date="2014-09" db="EMBL/GenBank/DDBJ databases">
        <authorList>
            <person name="Martin A.A."/>
        </authorList>
    </citation>
    <scope>NUCLEOTIDE SEQUENCE</scope>
    <source>
        <strain evidence="12">ED321</strain>
    </source>
</reference>
<dbReference type="InterPro" id="IPR025749">
    <property type="entry name" value="Sphingomyelin_synth-like_dom"/>
</dbReference>
<feature type="transmembrane region" description="Helical" evidence="9">
    <location>
        <begin position="265"/>
        <end position="283"/>
    </location>
</feature>
<dbReference type="PANTHER" id="PTHR21290">
    <property type="entry name" value="SPHINGOMYELIN SYNTHETASE"/>
    <property type="match status" value="1"/>
</dbReference>
<dbReference type="GeneID" id="36385486"/>